<evidence type="ECO:0000256" key="2">
    <source>
        <dbReference type="ARBA" id="ARBA00008910"/>
    </source>
</evidence>
<name>A0A914BX11_9BILA</name>
<keyword evidence="3" id="KW-0963">Cytoplasm</keyword>
<keyword evidence="4" id="KW-0733">Signal recognition particle</keyword>
<comment type="similarity">
    <text evidence="2">Belongs to the SRP19 family.</text>
</comment>
<reference evidence="9" key="1">
    <citation type="submission" date="2022-11" db="UniProtKB">
        <authorList>
            <consortium name="WormBaseParasite"/>
        </authorList>
    </citation>
    <scope>IDENTIFICATION</scope>
</reference>
<dbReference type="SUPFAM" id="SSF69695">
    <property type="entry name" value="SRP19"/>
    <property type="match status" value="1"/>
</dbReference>
<evidence type="ECO:0000313" key="9">
    <source>
        <dbReference type="WBParaSite" id="ACRNAN_Path_1190.g4638.t1"/>
    </source>
</evidence>
<evidence type="ECO:0000256" key="3">
    <source>
        <dbReference type="ARBA" id="ARBA00022490"/>
    </source>
</evidence>
<dbReference type="GO" id="GO:0006617">
    <property type="term" value="P:SRP-dependent cotranslational protein targeting to membrane, signal sequence recognition"/>
    <property type="evidence" value="ECO:0007669"/>
    <property type="project" value="TreeGrafter"/>
</dbReference>
<keyword evidence="8" id="KW-1185">Reference proteome</keyword>
<dbReference type="WBParaSite" id="ACRNAN_Path_1190.g4638.t1">
    <property type="protein sequence ID" value="ACRNAN_Path_1190.g4638.t1"/>
    <property type="gene ID" value="ACRNAN_Path_1190.g4638"/>
</dbReference>
<dbReference type="PANTHER" id="PTHR17453:SF0">
    <property type="entry name" value="SIGNAL RECOGNITION PARTICLE 19 KDA PROTEIN"/>
    <property type="match status" value="1"/>
</dbReference>
<dbReference type="Proteomes" id="UP000887540">
    <property type="component" value="Unplaced"/>
</dbReference>
<organism evidence="8 9">
    <name type="scientific">Acrobeloides nanus</name>
    <dbReference type="NCBI Taxonomy" id="290746"/>
    <lineage>
        <taxon>Eukaryota</taxon>
        <taxon>Metazoa</taxon>
        <taxon>Ecdysozoa</taxon>
        <taxon>Nematoda</taxon>
        <taxon>Chromadorea</taxon>
        <taxon>Rhabditida</taxon>
        <taxon>Tylenchina</taxon>
        <taxon>Cephalobomorpha</taxon>
        <taxon>Cephaloboidea</taxon>
        <taxon>Cephalobidae</taxon>
        <taxon>Acrobeloides</taxon>
    </lineage>
</organism>
<feature type="region of interest" description="Disordered" evidence="7">
    <location>
        <begin position="116"/>
        <end position="138"/>
    </location>
</feature>
<evidence type="ECO:0000256" key="5">
    <source>
        <dbReference type="ARBA" id="ARBA00023274"/>
    </source>
</evidence>
<evidence type="ECO:0000256" key="1">
    <source>
        <dbReference type="ARBA" id="ARBA00004496"/>
    </source>
</evidence>
<evidence type="ECO:0000256" key="6">
    <source>
        <dbReference type="ARBA" id="ARBA00045518"/>
    </source>
</evidence>
<dbReference type="InterPro" id="IPR002778">
    <property type="entry name" value="Signal_recog_particle_SRP19"/>
</dbReference>
<comment type="subcellular location">
    <subcellularLocation>
        <location evidence="1">Cytoplasm</location>
    </subcellularLocation>
</comment>
<dbReference type="GO" id="GO:0005786">
    <property type="term" value="C:signal recognition particle, endoplasmic reticulum targeting"/>
    <property type="evidence" value="ECO:0007669"/>
    <property type="project" value="UniProtKB-KW"/>
</dbReference>
<feature type="compositionally biased region" description="Polar residues" evidence="7">
    <location>
        <begin position="118"/>
        <end position="132"/>
    </location>
</feature>
<proteinExistence type="inferred from homology"/>
<dbReference type="Pfam" id="PF01922">
    <property type="entry name" value="SRP19"/>
    <property type="match status" value="1"/>
</dbReference>
<sequence length="138" mass="15382">MNIKSKPFSDEARWICIYPIYLNAKKTASLGRKVSQKVALDNPTSQEIYDVLVHAGLKAKLEKNKMHPLDPSRDSVGQGRVRVQLKNDDGSLINEKFSNRAAILLYACEMVPKLKSRQGGTASSSAQPQPSTKQKKKR</sequence>
<dbReference type="PANTHER" id="PTHR17453">
    <property type="entry name" value="SIGNAL RECOGNITION PARTICLE 19 KD PROTEIN"/>
    <property type="match status" value="1"/>
</dbReference>
<evidence type="ECO:0000313" key="8">
    <source>
        <dbReference type="Proteomes" id="UP000887540"/>
    </source>
</evidence>
<dbReference type="AlphaFoldDB" id="A0A914BX11"/>
<dbReference type="InterPro" id="IPR036521">
    <property type="entry name" value="SRP19-like_sf"/>
</dbReference>
<accession>A0A914BX11</accession>
<comment type="function">
    <text evidence="6">Component of the signal recognition particle (SRP) complex, a ribonucleoprotein complex that mediates the cotranslational targeting of secretory and membrane proteins to the endoplasmic reticulum (ER). Binds directly to 7SL RNA. Mediates binding of SRP54 to the SRP complex.</text>
</comment>
<dbReference type="Gene3D" id="3.30.56.30">
    <property type="entry name" value="Signal recognition particle, SRP19-like subunit"/>
    <property type="match status" value="1"/>
</dbReference>
<evidence type="ECO:0000256" key="4">
    <source>
        <dbReference type="ARBA" id="ARBA00023135"/>
    </source>
</evidence>
<protein>
    <submittedName>
        <fullName evidence="9">Signal recognition particle 19 kDa protein</fullName>
    </submittedName>
</protein>
<keyword evidence="5" id="KW-0687">Ribonucleoprotein</keyword>
<evidence type="ECO:0000256" key="7">
    <source>
        <dbReference type="SAM" id="MobiDB-lite"/>
    </source>
</evidence>
<dbReference type="GO" id="GO:0008312">
    <property type="term" value="F:7S RNA binding"/>
    <property type="evidence" value="ECO:0007669"/>
    <property type="project" value="InterPro"/>
</dbReference>